<gene>
    <name evidence="3" type="ORF">FTUN_6291</name>
</gene>
<sequence length="478" mass="48964">MVADAAASNAENLKALNEGAGQAAGVLSSLVSVVGPLALGIKLCADVFAGLTAKMAAQAQAAEAAAEKVRAAERAYAAAADKLQAKKASGASAESLKPFENRVEAAGEKLLTLRKKADEAAGASLGLGGVLSVAAGAVAAVVAGLSAAFDVTKQWAGALEPGLIQQFDQAMRNVQATLGQAFTGIFDQGINFLGKLAGFINPVMQQLKPVIDELTNTAIKNMTGSIRIAVTQFAALVPVLRTVALFAEYFGAQLRPVVAILGALVAVALAPLVIAFNILNAILSPVIKVLSAVFDGLTGIIETFTTIFQVVIDSINAALQSLFGGTVTDMVKGVKNAFAELRAAIVLAAARLALLFGATDFVKRLRDSLNPTGQQAAGPASIKSLEQIGKDLAQASVNAAGAGEAGEEDATAKLVGKLDAMLNDNKENTNAIVNAIKLLKLPGSETLAETGKFLDAPVGYVTSGVREKLGLESWNPFS</sequence>
<protein>
    <submittedName>
        <fullName evidence="3">Uncharacterized protein</fullName>
    </submittedName>
</protein>
<proteinExistence type="predicted"/>
<name>A0A6M5YZ15_9BACT</name>
<evidence type="ECO:0000256" key="1">
    <source>
        <dbReference type="SAM" id="Coils"/>
    </source>
</evidence>
<keyword evidence="2" id="KW-0812">Transmembrane</keyword>
<feature type="transmembrane region" description="Helical" evidence="2">
    <location>
        <begin position="257"/>
        <end position="279"/>
    </location>
</feature>
<keyword evidence="2" id="KW-1133">Transmembrane helix</keyword>
<feature type="transmembrane region" description="Helical" evidence="2">
    <location>
        <begin position="228"/>
        <end position="251"/>
    </location>
</feature>
<feature type="coiled-coil region" evidence="1">
    <location>
        <begin position="55"/>
        <end position="82"/>
    </location>
</feature>
<organism evidence="3 4">
    <name type="scientific">Frigoriglobus tundricola</name>
    <dbReference type="NCBI Taxonomy" id="2774151"/>
    <lineage>
        <taxon>Bacteria</taxon>
        <taxon>Pseudomonadati</taxon>
        <taxon>Planctomycetota</taxon>
        <taxon>Planctomycetia</taxon>
        <taxon>Gemmatales</taxon>
        <taxon>Gemmataceae</taxon>
        <taxon>Frigoriglobus</taxon>
    </lineage>
</organism>
<dbReference type="KEGG" id="ftj:FTUN_6291"/>
<evidence type="ECO:0000313" key="3">
    <source>
        <dbReference type="EMBL" id="QJW98696.1"/>
    </source>
</evidence>
<dbReference type="AlphaFoldDB" id="A0A6M5YZ15"/>
<dbReference type="Proteomes" id="UP000503447">
    <property type="component" value="Chromosome"/>
</dbReference>
<keyword evidence="2" id="KW-0472">Membrane</keyword>
<evidence type="ECO:0000313" key="4">
    <source>
        <dbReference type="Proteomes" id="UP000503447"/>
    </source>
</evidence>
<keyword evidence="4" id="KW-1185">Reference proteome</keyword>
<dbReference type="EMBL" id="CP053452">
    <property type="protein sequence ID" value="QJW98696.1"/>
    <property type="molecule type" value="Genomic_DNA"/>
</dbReference>
<evidence type="ECO:0000256" key="2">
    <source>
        <dbReference type="SAM" id="Phobius"/>
    </source>
</evidence>
<accession>A0A6M5YZ15</accession>
<reference evidence="4" key="1">
    <citation type="submission" date="2020-05" db="EMBL/GenBank/DDBJ databases">
        <title>Frigoriglobus tundricola gen. nov., sp. nov., a psychrotolerant cellulolytic planctomycete of the family Gemmataceae with two divergent copies of 16S rRNA gene.</title>
        <authorList>
            <person name="Kulichevskaya I.S."/>
            <person name="Ivanova A.A."/>
            <person name="Naumoff D.G."/>
            <person name="Beletsky A.V."/>
            <person name="Rijpstra W.I.C."/>
            <person name="Sinninghe Damste J.S."/>
            <person name="Mardanov A.V."/>
            <person name="Ravin N.V."/>
            <person name="Dedysh S.N."/>
        </authorList>
    </citation>
    <scope>NUCLEOTIDE SEQUENCE [LARGE SCALE GENOMIC DNA]</scope>
    <source>
        <strain evidence="4">PL17</strain>
    </source>
</reference>
<keyword evidence="1" id="KW-0175">Coiled coil</keyword>